<dbReference type="AlphaFoldDB" id="A0A0A2LH77"/>
<proteinExistence type="inferred from homology"/>
<evidence type="ECO:0008006" key="11">
    <source>
        <dbReference type="Google" id="ProtNLM"/>
    </source>
</evidence>
<keyword evidence="3 6" id="KW-0732">Signal</keyword>
<evidence type="ECO:0000313" key="9">
    <source>
        <dbReference type="EMBL" id="KGO79249.1"/>
    </source>
</evidence>
<comment type="subcellular location">
    <subcellularLocation>
        <location evidence="1">Cell outer membrane</location>
    </subcellularLocation>
</comment>
<accession>A0A0A2LH77</accession>
<dbReference type="InterPro" id="IPR011990">
    <property type="entry name" value="TPR-like_helical_dom_sf"/>
</dbReference>
<organism evidence="9 10">
    <name type="scientific">Flavobacterium beibuense F44-8</name>
    <dbReference type="NCBI Taxonomy" id="1406840"/>
    <lineage>
        <taxon>Bacteria</taxon>
        <taxon>Pseudomonadati</taxon>
        <taxon>Bacteroidota</taxon>
        <taxon>Flavobacteriia</taxon>
        <taxon>Flavobacteriales</taxon>
        <taxon>Flavobacteriaceae</taxon>
        <taxon>Flavobacterium</taxon>
    </lineage>
</organism>
<feature type="domain" description="SusD-like N-terminal" evidence="8">
    <location>
        <begin position="65"/>
        <end position="213"/>
    </location>
</feature>
<dbReference type="SUPFAM" id="SSF48452">
    <property type="entry name" value="TPR-like"/>
    <property type="match status" value="1"/>
</dbReference>
<sequence length="505" mass="55480">MKKILRISLLAAIVGMTSCEDATDIVQESELTEEVAFQTITDLRTGLYGVYAAYSPDAGGNGSGDQILFNDLFTDNLKRGFASSGQGNQTYNFILQPGSNFPTTLWGGRYAVINFSNRVLRAWDRIYPTLETAEERVEAEEIKAQLLAMRGFCHFEMMQYFVSDYQDLTAPGIIIMDFVPEVLDVFPRNTVGEVFEFINNDLEEAASLMGADFDTVDAYAGAAGEQKFYVNPDVIVAMKARVALFEGDYTTALNNANKLIDGVDIEGSYSLSDTDDLTSLYVEDNVEATELIFALSRRQGDSQIMSLYSANGAGINGSPFFEVSNSLFNTLSSTDIRRYILIHTQSVIQGFNSPDNVLLQGKYLGSSDNAFINDVKVFRLAEMYLIRAEAQARAGNLSAAATTVKAVRDSRLLSGSATLPTYANLNAALQDILLERRKEFAFEGHRYLDLKRIGTEIGVGVSRESVDCASFSADCDLAPTSYKFTLPIPNSEISANPTIQQNPGY</sequence>
<dbReference type="Proteomes" id="UP000030129">
    <property type="component" value="Unassembled WGS sequence"/>
</dbReference>
<dbReference type="Gene3D" id="1.25.40.390">
    <property type="match status" value="1"/>
</dbReference>
<dbReference type="eggNOG" id="COG3193">
    <property type="taxonomic scope" value="Bacteria"/>
</dbReference>
<dbReference type="STRING" id="1406840.Q763_14505"/>
<comment type="similarity">
    <text evidence="2">Belongs to the SusD family.</text>
</comment>
<keyword evidence="10" id="KW-1185">Reference proteome</keyword>
<dbReference type="EMBL" id="JRLV01000019">
    <property type="protein sequence ID" value="KGO79249.1"/>
    <property type="molecule type" value="Genomic_DNA"/>
</dbReference>
<dbReference type="GO" id="GO:0009279">
    <property type="term" value="C:cell outer membrane"/>
    <property type="evidence" value="ECO:0007669"/>
    <property type="project" value="UniProtKB-SubCell"/>
</dbReference>
<dbReference type="Pfam" id="PF07980">
    <property type="entry name" value="SusD_RagB"/>
    <property type="match status" value="1"/>
</dbReference>
<evidence type="ECO:0000256" key="1">
    <source>
        <dbReference type="ARBA" id="ARBA00004442"/>
    </source>
</evidence>
<reference evidence="9 10" key="1">
    <citation type="submission" date="2013-09" db="EMBL/GenBank/DDBJ databases">
        <authorList>
            <person name="Zeng Z."/>
            <person name="Chen C."/>
        </authorList>
    </citation>
    <scope>NUCLEOTIDE SEQUENCE [LARGE SCALE GENOMIC DNA]</scope>
    <source>
        <strain evidence="9 10">F44-8</strain>
    </source>
</reference>
<evidence type="ECO:0000313" key="10">
    <source>
        <dbReference type="Proteomes" id="UP000030129"/>
    </source>
</evidence>
<evidence type="ECO:0000259" key="7">
    <source>
        <dbReference type="Pfam" id="PF07980"/>
    </source>
</evidence>
<dbReference type="Pfam" id="PF14322">
    <property type="entry name" value="SusD-like_3"/>
    <property type="match status" value="1"/>
</dbReference>
<dbReference type="InterPro" id="IPR012944">
    <property type="entry name" value="SusD_RagB_dom"/>
</dbReference>
<evidence type="ECO:0000256" key="5">
    <source>
        <dbReference type="ARBA" id="ARBA00023237"/>
    </source>
</evidence>
<feature type="chain" id="PRO_5001991012" description="RagB/SusD family nutrient uptake outer membrane protein" evidence="6">
    <location>
        <begin position="23"/>
        <end position="505"/>
    </location>
</feature>
<feature type="signal peptide" evidence="6">
    <location>
        <begin position="1"/>
        <end position="22"/>
    </location>
</feature>
<dbReference type="InterPro" id="IPR033985">
    <property type="entry name" value="SusD-like_N"/>
</dbReference>
<evidence type="ECO:0000256" key="3">
    <source>
        <dbReference type="ARBA" id="ARBA00022729"/>
    </source>
</evidence>
<dbReference type="PROSITE" id="PS51257">
    <property type="entry name" value="PROKAR_LIPOPROTEIN"/>
    <property type="match status" value="1"/>
</dbReference>
<protein>
    <recommendedName>
        <fullName evidence="11">RagB/SusD family nutrient uptake outer membrane protein</fullName>
    </recommendedName>
</protein>
<comment type="caution">
    <text evidence="9">The sequence shown here is derived from an EMBL/GenBank/DDBJ whole genome shotgun (WGS) entry which is preliminary data.</text>
</comment>
<keyword evidence="5" id="KW-0998">Cell outer membrane</keyword>
<gene>
    <name evidence="9" type="ORF">Q763_14505</name>
</gene>
<dbReference type="RefSeq" id="WP_035135460.1">
    <property type="nucleotide sequence ID" value="NZ_JRLV01000019.1"/>
</dbReference>
<evidence type="ECO:0000256" key="6">
    <source>
        <dbReference type="SAM" id="SignalP"/>
    </source>
</evidence>
<feature type="domain" description="RagB/SusD" evidence="7">
    <location>
        <begin position="374"/>
        <end position="505"/>
    </location>
</feature>
<keyword evidence="4" id="KW-0472">Membrane</keyword>
<evidence type="ECO:0000256" key="4">
    <source>
        <dbReference type="ARBA" id="ARBA00023136"/>
    </source>
</evidence>
<name>A0A0A2LH77_9FLAO</name>
<evidence type="ECO:0000256" key="2">
    <source>
        <dbReference type="ARBA" id="ARBA00006275"/>
    </source>
</evidence>
<evidence type="ECO:0000259" key="8">
    <source>
        <dbReference type="Pfam" id="PF14322"/>
    </source>
</evidence>